<keyword evidence="6 9" id="KW-1015">Disulfide bond</keyword>
<evidence type="ECO:0000256" key="8">
    <source>
        <dbReference type="ARBA" id="ARBA00033432"/>
    </source>
</evidence>
<keyword evidence="4 10" id="KW-0732">Signal</keyword>
<sequence>MKPMWLLLCLMALSSTGRFLVSAHMMPEDRLVSQWNATEHPLSGINVSHSPSIEIVGKMTLEGLMKKRPPPPADCVPLWGSCHPTGSTCCDGCSVCRCRLFKTVCYCRMGNPRC</sequence>
<dbReference type="InterPro" id="IPR007733">
    <property type="entry name" value="Agouti"/>
</dbReference>
<dbReference type="SMART" id="SM00792">
    <property type="entry name" value="Agouti"/>
    <property type="match status" value="1"/>
</dbReference>
<reference evidence="12" key="1">
    <citation type="submission" date="2025-08" db="UniProtKB">
        <authorList>
            <consortium name="Ensembl"/>
        </authorList>
    </citation>
    <scope>IDENTIFICATION</scope>
</reference>
<dbReference type="PANTHER" id="PTHR16551">
    <property type="entry name" value="AGOUTI RELATED"/>
    <property type="match status" value="1"/>
</dbReference>
<feature type="domain" description="Agouti" evidence="11">
    <location>
        <begin position="75"/>
        <end position="114"/>
    </location>
</feature>
<evidence type="ECO:0000259" key="11">
    <source>
        <dbReference type="PROSITE" id="PS51150"/>
    </source>
</evidence>
<organism evidence="12 13">
    <name type="scientific">Gadus morhua</name>
    <name type="common">Atlantic cod</name>
    <dbReference type="NCBI Taxonomy" id="8049"/>
    <lineage>
        <taxon>Eukaryota</taxon>
        <taxon>Metazoa</taxon>
        <taxon>Chordata</taxon>
        <taxon>Craniata</taxon>
        <taxon>Vertebrata</taxon>
        <taxon>Euteleostomi</taxon>
        <taxon>Actinopterygii</taxon>
        <taxon>Neopterygii</taxon>
        <taxon>Teleostei</taxon>
        <taxon>Neoteleostei</taxon>
        <taxon>Acanthomorphata</taxon>
        <taxon>Zeiogadaria</taxon>
        <taxon>Gadariae</taxon>
        <taxon>Gadiformes</taxon>
        <taxon>Gadoidei</taxon>
        <taxon>Gadidae</taxon>
        <taxon>Gadus</taxon>
    </lineage>
</organism>
<dbReference type="PROSITE" id="PS51150">
    <property type="entry name" value="AGOUTI_2"/>
    <property type="match status" value="1"/>
</dbReference>
<feature type="disulfide bond" evidence="9">
    <location>
        <begin position="75"/>
        <end position="90"/>
    </location>
</feature>
<feature type="disulfide bond" evidence="9">
    <location>
        <begin position="82"/>
        <end position="96"/>
    </location>
</feature>
<evidence type="ECO:0000256" key="4">
    <source>
        <dbReference type="ARBA" id="ARBA00022729"/>
    </source>
</evidence>
<dbReference type="Proteomes" id="UP000694546">
    <property type="component" value="Chromosome 13"/>
</dbReference>
<reference evidence="12" key="2">
    <citation type="submission" date="2025-09" db="UniProtKB">
        <authorList>
            <consortium name="Ensembl"/>
        </authorList>
    </citation>
    <scope>IDENTIFICATION</scope>
</reference>
<feature type="disulfide bond" evidence="9">
    <location>
        <begin position="89"/>
        <end position="107"/>
    </location>
</feature>
<evidence type="ECO:0000313" key="12">
    <source>
        <dbReference type="Ensembl" id="ENSGMOP00000037751.1"/>
    </source>
</evidence>
<dbReference type="GeneTree" id="ENSGT00940000176173"/>
<keyword evidence="3" id="KW-0964">Secreted</keyword>
<dbReference type="PANTHER" id="PTHR16551:SF1">
    <property type="entry name" value="AGOUTI-SIGNALING PROTEIN"/>
    <property type="match status" value="1"/>
</dbReference>
<keyword evidence="7" id="KW-0325">Glycoprotein</keyword>
<dbReference type="InterPro" id="IPR027300">
    <property type="entry name" value="Agouti_dom"/>
</dbReference>
<dbReference type="SUPFAM" id="SSF57055">
    <property type="entry name" value="Agouti-related protein"/>
    <property type="match status" value="1"/>
</dbReference>
<dbReference type="GO" id="GO:0032438">
    <property type="term" value="P:melanosome organization"/>
    <property type="evidence" value="ECO:0007669"/>
    <property type="project" value="TreeGrafter"/>
</dbReference>
<name>A0A8C5B1P5_GADMO</name>
<protein>
    <recommendedName>
        <fullName evidence="2">Agouti-signaling protein</fullName>
    </recommendedName>
    <alternativeName>
        <fullName evidence="8">Agouti switch protein</fullName>
    </alternativeName>
</protein>
<evidence type="ECO:0000256" key="10">
    <source>
        <dbReference type="SAM" id="SignalP"/>
    </source>
</evidence>
<evidence type="ECO:0000256" key="6">
    <source>
        <dbReference type="ARBA" id="ARBA00023157"/>
    </source>
</evidence>
<comment type="subcellular location">
    <subcellularLocation>
        <location evidence="1">Secreted</location>
    </subcellularLocation>
</comment>
<feature type="signal peptide" evidence="10">
    <location>
        <begin position="1"/>
        <end position="23"/>
    </location>
</feature>
<evidence type="ECO:0000256" key="5">
    <source>
        <dbReference type="ARBA" id="ARBA00022854"/>
    </source>
</evidence>
<feature type="disulfide bond" evidence="9">
    <location>
        <begin position="98"/>
        <end position="105"/>
    </location>
</feature>
<dbReference type="Ensembl" id="ENSGMOT00000059518.1">
    <property type="protein sequence ID" value="ENSGMOP00000037751.1"/>
    <property type="gene ID" value="ENSGMOG00000036289.1"/>
</dbReference>
<feature type="disulfide bond" evidence="9">
    <location>
        <begin position="93"/>
        <end position="114"/>
    </location>
</feature>
<evidence type="ECO:0000256" key="9">
    <source>
        <dbReference type="PROSITE-ProRule" id="PRU00494"/>
    </source>
</evidence>
<dbReference type="GO" id="GO:0031779">
    <property type="term" value="F:melanocortin receptor binding"/>
    <property type="evidence" value="ECO:0007669"/>
    <property type="project" value="TreeGrafter"/>
</dbReference>
<dbReference type="GO" id="GO:0005615">
    <property type="term" value="C:extracellular space"/>
    <property type="evidence" value="ECO:0007669"/>
    <property type="project" value="TreeGrafter"/>
</dbReference>
<feature type="chain" id="PRO_5034290448" description="Agouti-signaling protein" evidence="10">
    <location>
        <begin position="24"/>
        <end position="114"/>
    </location>
</feature>
<accession>A0A8C5B1P5</accession>
<dbReference type="Gene3D" id="4.10.760.10">
    <property type="entry name" value="Agouti domain"/>
    <property type="match status" value="1"/>
</dbReference>
<evidence type="ECO:0000256" key="2">
    <source>
        <dbReference type="ARBA" id="ARBA00017885"/>
    </source>
</evidence>
<keyword evidence="5" id="KW-0960">Knottin</keyword>
<dbReference type="OMA" id="FIVYSHM"/>
<dbReference type="AlphaFoldDB" id="A0A8C5B1P5"/>
<evidence type="ECO:0000256" key="3">
    <source>
        <dbReference type="ARBA" id="ARBA00022525"/>
    </source>
</evidence>
<evidence type="ECO:0000256" key="7">
    <source>
        <dbReference type="ARBA" id="ARBA00023180"/>
    </source>
</evidence>
<keyword evidence="13" id="KW-1185">Reference proteome</keyword>
<dbReference type="GO" id="GO:0009755">
    <property type="term" value="P:hormone-mediated signaling pathway"/>
    <property type="evidence" value="ECO:0007669"/>
    <property type="project" value="InterPro"/>
</dbReference>
<dbReference type="InterPro" id="IPR036836">
    <property type="entry name" value="Agouti_dom_sf"/>
</dbReference>
<evidence type="ECO:0000313" key="13">
    <source>
        <dbReference type="Proteomes" id="UP000694546"/>
    </source>
</evidence>
<evidence type="ECO:0000256" key="1">
    <source>
        <dbReference type="ARBA" id="ARBA00004613"/>
    </source>
</evidence>
<dbReference type="GO" id="GO:0005184">
    <property type="term" value="F:neuropeptide hormone activity"/>
    <property type="evidence" value="ECO:0007669"/>
    <property type="project" value="TreeGrafter"/>
</dbReference>
<dbReference type="PROSITE" id="PS60024">
    <property type="entry name" value="AGOUTI_1"/>
    <property type="match status" value="1"/>
</dbReference>
<proteinExistence type="predicted"/>
<dbReference type="Pfam" id="PF05039">
    <property type="entry name" value="Agouti"/>
    <property type="match status" value="1"/>
</dbReference>